<evidence type="ECO:0000313" key="5">
    <source>
        <dbReference type="EMBL" id="OQE02658.1"/>
    </source>
</evidence>
<keyword evidence="2" id="KW-0843">Virulence</keyword>
<feature type="compositionally biased region" description="Basic and acidic residues" evidence="3">
    <location>
        <begin position="199"/>
        <end position="211"/>
    </location>
</feature>
<dbReference type="PANTHER" id="PTHR47700">
    <property type="entry name" value="V CHITINASE, PUTATIVE (AFU_ORTHOLOGUE AFUA_6G13720)-RELATED"/>
    <property type="match status" value="1"/>
</dbReference>
<keyword evidence="6" id="KW-1185">Reference proteome</keyword>
<dbReference type="AlphaFoldDB" id="A0A1V6RM79"/>
<dbReference type="PANTHER" id="PTHR47700:SF1">
    <property type="entry name" value="CHITINASE"/>
    <property type="match status" value="1"/>
</dbReference>
<dbReference type="EMBL" id="MDYO01000002">
    <property type="protein sequence ID" value="OQE02658.1"/>
    <property type="molecule type" value="Genomic_DNA"/>
</dbReference>
<dbReference type="GO" id="GO:0008061">
    <property type="term" value="F:chitin binding"/>
    <property type="evidence" value="ECO:0007669"/>
    <property type="project" value="UniProtKB-KW"/>
</dbReference>
<protein>
    <recommendedName>
        <fullName evidence="4">LysM domain-containing protein</fullName>
    </recommendedName>
</protein>
<dbReference type="CDD" id="cd00118">
    <property type="entry name" value="LysM"/>
    <property type="match status" value="1"/>
</dbReference>
<dbReference type="PROSITE" id="PS51782">
    <property type="entry name" value="LYSM"/>
    <property type="match status" value="1"/>
</dbReference>
<evidence type="ECO:0000256" key="3">
    <source>
        <dbReference type="SAM" id="MobiDB-lite"/>
    </source>
</evidence>
<evidence type="ECO:0000256" key="1">
    <source>
        <dbReference type="ARBA" id="ARBA00022669"/>
    </source>
</evidence>
<dbReference type="Proteomes" id="UP000191612">
    <property type="component" value="Unassembled WGS sequence"/>
</dbReference>
<reference evidence="6" key="1">
    <citation type="journal article" date="2017" name="Nat. Microbiol.">
        <title>Global analysis of biosynthetic gene clusters reveals vast potential of secondary metabolite production in Penicillium species.</title>
        <authorList>
            <person name="Nielsen J.C."/>
            <person name="Grijseels S."/>
            <person name="Prigent S."/>
            <person name="Ji B."/>
            <person name="Dainat J."/>
            <person name="Nielsen K.F."/>
            <person name="Frisvad J.C."/>
            <person name="Workman M."/>
            <person name="Nielsen J."/>
        </authorList>
    </citation>
    <scope>NUCLEOTIDE SEQUENCE [LARGE SCALE GENOMIC DNA]</scope>
    <source>
        <strain evidence="6">IBT 29525</strain>
    </source>
</reference>
<keyword evidence="1" id="KW-0147">Chitin-binding</keyword>
<dbReference type="Gene3D" id="3.10.350.10">
    <property type="entry name" value="LysM domain"/>
    <property type="match status" value="2"/>
</dbReference>
<feature type="region of interest" description="Disordered" evidence="3">
    <location>
        <begin position="188"/>
        <end position="211"/>
    </location>
</feature>
<comment type="caution">
    <text evidence="5">The sequence shown here is derived from an EMBL/GenBank/DDBJ whole genome shotgun (WGS) entry which is preliminary data.</text>
</comment>
<dbReference type="InterPro" id="IPR036779">
    <property type="entry name" value="LysM_dom_sf"/>
</dbReference>
<dbReference type="SMART" id="SM00257">
    <property type="entry name" value="LysM"/>
    <property type="match status" value="2"/>
</dbReference>
<dbReference type="SUPFAM" id="SSF54106">
    <property type="entry name" value="LysM domain"/>
    <property type="match status" value="1"/>
</dbReference>
<dbReference type="InterPro" id="IPR053214">
    <property type="entry name" value="LysM12-like"/>
</dbReference>
<gene>
    <name evidence="5" type="ORF">PENSOL_c002G12089</name>
</gene>
<evidence type="ECO:0000259" key="4">
    <source>
        <dbReference type="PROSITE" id="PS51782"/>
    </source>
</evidence>
<dbReference type="Pfam" id="PF01476">
    <property type="entry name" value="LysM"/>
    <property type="match status" value="2"/>
</dbReference>
<dbReference type="STRING" id="60172.A0A1V6RM79"/>
<accession>A0A1V6RM79</accession>
<name>A0A1V6RM79_9EURO</name>
<organism evidence="5 6">
    <name type="scientific">Penicillium solitum</name>
    <dbReference type="NCBI Taxonomy" id="60172"/>
    <lineage>
        <taxon>Eukaryota</taxon>
        <taxon>Fungi</taxon>
        <taxon>Dikarya</taxon>
        <taxon>Ascomycota</taxon>
        <taxon>Pezizomycotina</taxon>
        <taxon>Eurotiomycetes</taxon>
        <taxon>Eurotiomycetidae</taxon>
        <taxon>Eurotiales</taxon>
        <taxon>Aspergillaceae</taxon>
        <taxon>Penicillium</taxon>
    </lineage>
</organism>
<sequence length="229" mass="24541">MNFTASAHFISPMLSSIKPGNTTTSSMKASGSPLPAKSSTAECKTQKVQDGDSCAAIASRCGISGADFTKYNSAKGFCSKLKPGQHVCYSFGTLTDFSPKPNKDGLYATTTIGEGESCSTIAAANGITEKDIDSFNQKTWGWTGCKNIKDSVICVRADLRDLFDSSDKSIKRPTAIIADGRLLDGVPEDIPYPKKTKRKDKETEATDTQKKSVEDSFLTTFLAYSIPAV</sequence>
<dbReference type="InterPro" id="IPR018392">
    <property type="entry name" value="LysM"/>
</dbReference>
<evidence type="ECO:0000313" key="6">
    <source>
        <dbReference type="Proteomes" id="UP000191612"/>
    </source>
</evidence>
<evidence type="ECO:0000256" key="2">
    <source>
        <dbReference type="ARBA" id="ARBA00023026"/>
    </source>
</evidence>
<feature type="domain" description="LysM" evidence="4">
    <location>
        <begin position="44"/>
        <end position="89"/>
    </location>
</feature>
<proteinExistence type="predicted"/>